<evidence type="ECO:0000313" key="3">
    <source>
        <dbReference type="EMBL" id="MFC7357354.1"/>
    </source>
</evidence>
<dbReference type="RefSeq" id="WP_380217196.1">
    <property type="nucleotide sequence ID" value="NZ_JBHTBN010000002.1"/>
</dbReference>
<name>A0ABW2MSW5_9FLAO</name>
<dbReference type="Pfam" id="PF13568">
    <property type="entry name" value="OMP_b-brl_2"/>
    <property type="match status" value="1"/>
</dbReference>
<comment type="caution">
    <text evidence="3">The sequence shown here is derived from an EMBL/GenBank/DDBJ whole genome shotgun (WGS) entry which is preliminary data.</text>
</comment>
<proteinExistence type="predicted"/>
<reference evidence="4" key="1">
    <citation type="journal article" date="2019" name="Int. J. Syst. Evol. Microbiol.">
        <title>The Global Catalogue of Microorganisms (GCM) 10K type strain sequencing project: providing services to taxonomists for standard genome sequencing and annotation.</title>
        <authorList>
            <consortium name="The Broad Institute Genomics Platform"/>
            <consortium name="The Broad Institute Genome Sequencing Center for Infectious Disease"/>
            <person name="Wu L."/>
            <person name="Ma J."/>
        </authorList>
    </citation>
    <scope>NUCLEOTIDE SEQUENCE [LARGE SCALE GENOMIC DNA]</scope>
    <source>
        <strain evidence="4">CGMCC 1.16306</strain>
    </source>
</reference>
<dbReference type="Proteomes" id="UP001596415">
    <property type="component" value="Unassembled WGS sequence"/>
</dbReference>
<keyword evidence="4" id="KW-1185">Reference proteome</keyword>
<organism evidence="3 4">
    <name type="scientific">Jejudonia soesokkakensis</name>
    <dbReference type="NCBI Taxonomy" id="1323432"/>
    <lineage>
        <taxon>Bacteria</taxon>
        <taxon>Pseudomonadati</taxon>
        <taxon>Bacteroidota</taxon>
        <taxon>Flavobacteriia</taxon>
        <taxon>Flavobacteriales</taxon>
        <taxon>Flavobacteriaceae</taxon>
        <taxon>Jejudonia</taxon>
    </lineage>
</organism>
<feature type="signal peptide" evidence="1">
    <location>
        <begin position="1"/>
        <end position="20"/>
    </location>
</feature>
<gene>
    <name evidence="3" type="ORF">ACFQO1_06625</name>
</gene>
<dbReference type="EMBL" id="JBHTBN010000002">
    <property type="protein sequence ID" value="MFC7357354.1"/>
    <property type="molecule type" value="Genomic_DNA"/>
</dbReference>
<dbReference type="InterPro" id="IPR025665">
    <property type="entry name" value="Beta-barrel_OMP_2"/>
</dbReference>
<evidence type="ECO:0000256" key="1">
    <source>
        <dbReference type="SAM" id="SignalP"/>
    </source>
</evidence>
<dbReference type="InterPro" id="IPR011250">
    <property type="entry name" value="OMP/PagP_B-barrel"/>
</dbReference>
<protein>
    <submittedName>
        <fullName evidence="3">Porin family protein</fullName>
    </submittedName>
</protein>
<sequence length="188" mass="20201">MKKLFLFTAMAVFGFTTTQAQVMFGAKAGANFASITGSDVNDVDGRTDFHVGALANIGINEWFAIQPEVVYSAQGFSFDDEADVEQSISYLNIPIMADFTIAEGLSLQGGPQVGIKVGSKFKVDGDDIDEDDDGIESLDIATGIGAQYKLPTLGLFFQARYMIGFTDIIEDVDASNSVVSVSVGWFFD</sequence>
<evidence type="ECO:0000259" key="2">
    <source>
        <dbReference type="Pfam" id="PF13568"/>
    </source>
</evidence>
<feature type="chain" id="PRO_5046636023" evidence="1">
    <location>
        <begin position="21"/>
        <end position="188"/>
    </location>
</feature>
<evidence type="ECO:0000313" key="4">
    <source>
        <dbReference type="Proteomes" id="UP001596415"/>
    </source>
</evidence>
<dbReference type="SUPFAM" id="SSF56925">
    <property type="entry name" value="OMPA-like"/>
    <property type="match status" value="1"/>
</dbReference>
<accession>A0ABW2MSW5</accession>
<feature type="domain" description="Outer membrane protein beta-barrel" evidence="2">
    <location>
        <begin position="21"/>
        <end position="169"/>
    </location>
</feature>
<keyword evidence="1" id="KW-0732">Signal</keyword>